<feature type="compositionally biased region" description="Polar residues" evidence="1">
    <location>
        <begin position="165"/>
        <end position="179"/>
    </location>
</feature>
<feature type="compositionally biased region" description="Polar residues" evidence="1">
    <location>
        <begin position="1709"/>
        <end position="1721"/>
    </location>
</feature>
<dbReference type="PANTHER" id="PTHR14931">
    <property type="entry name" value="GENE 340-RELATED"/>
    <property type="match status" value="1"/>
</dbReference>
<dbReference type="GeneID" id="110212626"/>
<feature type="compositionally biased region" description="Polar residues" evidence="1">
    <location>
        <begin position="1688"/>
        <end position="1698"/>
    </location>
</feature>
<feature type="region of interest" description="Disordered" evidence="1">
    <location>
        <begin position="18"/>
        <end position="40"/>
    </location>
</feature>
<evidence type="ECO:0000313" key="2">
    <source>
        <dbReference type="Proteomes" id="UP000515140"/>
    </source>
</evidence>
<dbReference type="Proteomes" id="UP000515140">
    <property type="component" value="Unplaced"/>
</dbReference>
<feature type="compositionally biased region" description="Basic and acidic residues" evidence="1">
    <location>
        <begin position="180"/>
        <end position="189"/>
    </location>
</feature>
<protein>
    <submittedName>
        <fullName evidence="3 4">Ligand-dependent nuclear receptor corepressor-like protein isoform X2</fullName>
    </submittedName>
</protein>
<dbReference type="RefSeq" id="XP_020848317.1">
    <property type="nucleotide sequence ID" value="XM_020992658.1"/>
</dbReference>
<dbReference type="CTD" id="254251"/>
<name>A0A6P5KTF7_PHACI</name>
<reference evidence="3 4" key="1">
    <citation type="submission" date="2025-04" db="UniProtKB">
        <authorList>
            <consortium name="RefSeq"/>
        </authorList>
    </citation>
    <scope>IDENTIFICATION</scope>
    <source>
        <tissue evidence="3 4">Spleen</tissue>
    </source>
</reference>
<evidence type="ECO:0000313" key="4">
    <source>
        <dbReference type="RefSeq" id="XP_020848317.1"/>
    </source>
</evidence>
<dbReference type="Pfam" id="PF15090">
    <property type="entry name" value="DUF4553"/>
    <property type="match status" value="1"/>
</dbReference>
<proteinExistence type="predicted"/>
<keyword evidence="2" id="KW-1185">Reference proteome</keyword>
<dbReference type="RefSeq" id="XP_020848310.1">
    <property type="nucleotide sequence ID" value="XM_020992651.1"/>
</dbReference>
<feature type="region of interest" description="Disordered" evidence="1">
    <location>
        <begin position="137"/>
        <end position="189"/>
    </location>
</feature>
<dbReference type="PANTHER" id="PTHR14931:SF1">
    <property type="entry name" value="LIGAND DEPENDENT NUCLEAR RECEPTOR COREPRESSOR LIKE"/>
    <property type="match status" value="1"/>
</dbReference>
<evidence type="ECO:0000256" key="1">
    <source>
        <dbReference type="SAM" id="MobiDB-lite"/>
    </source>
</evidence>
<feature type="compositionally biased region" description="Basic and acidic residues" evidence="1">
    <location>
        <begin position="1699"/>
        <end position="1708"/>
    </location>
</feature>
<evidence type="ECO:0000313" key="3">
    <source>
        <dbReference type="RefSeq" id="XP_020848310.1"/>
    </source>
</evidence>
<feature type="region of interest" description="Disordered" evidence="1">
    <location>
        <begin position="1688"/>
        <end position="1721"/>
    </location>
</feature>
<dbReference type="InterPro" id="IPR028104">
    <property type="entry name" value="DUF4553"/>
</dbReference>
<organism evidence="2 4">
    <name type="scientific">Phascolarctos cinereus</name>
    <name type="common">Koala</name>
    <dbReference type="NCBI Taxonomy" id="38626"/>
    <lineage>
        <taxon>Eukaryota</taxon>
        <taxon>Metazoa</taxon>
        <taxon>Chordata</taxon>
        <taxon>Craniata</taxon>
        <taxon>Vertebrata</taxon>
        <taxon>Euteleostomi</taxon>
        <taxon>Mammalia</taxon>
        <taxon>Metatheria</taxon>
        <taxon>Diprotodontia</taxon>
        <taxon>Phascolarctidae</taxon>
        <taxon>Phascolarctos</taxon>
    </lineage>
</organism>
<gene>
    <name evidence="3 4" type="primary">LCORL</name>
</gene>
<dbReference type="GeneTree" id="ENSGT00940000154965"/>
<accession>A0A6P5KTF7</accession>
<sequence>MDEKCSFCNLQKEAVSDCTPTLGSSQSTPTEELSSQGQSNTDKIECQAENYLNALFRKKDLPQNCDPNIPLVAQELMKKMIRQFAIEYISKSGKIQENRNGSVGPSLICKGIQMNQIENSLQEEQEGPLDLTVNRTQEQNTQQGDGVLDLSTKKTSTRSEESSTCDPSSENSMSGSTLDAKSEEATKMEKGKSTLNKVLESLCTYHQQQILTMLKFLIQEQNASSLCSCNSSRALSSESQKSLIEDDLHGLFCSCGEYRLTERGCLQNERQSSGLAPLSVCIKDFRCLSCQTVAIEHIKTVVSREIANNYNPYRCCSRLLQNCNNHSTRSTFYTPLSLPEVCDLSINIKDTNRSRSPSPPPLSPIQTEGFEKLKDSISGISALENKLEAIINQPPSLIPAEDNNSNCEHEGKIRKANTSDNLDDSSLIAEESSHFTNHEKIDKGESTTIFQDLMERINEKLKSIETTDITSLVKVSSSDSNTENDNLRLGDLITSLLHNAKASDYSFMELLSQHDKKVENKIIQTRFRKRQETLFAMHNSPDSPLFRRQSLQIKREIASLDENFARKKSSEKISKKLIRNDEKVSIDKESYILEDSAFQNPKIIQSSNHEEASTFLPVYEIQSLQLPLHSLETNSSFDPISESFTATSPEKMNVTKSQKEFIAEKKIQNHRENPRLENNHIPLKDDFTGLLNRTRRNIVPPGWYSVYVTNNFVFKKSPKAKKSTEKDTTKDLQVDRSNNIDINEIARNTNLQVVVERLEDTINMAKNTLDNQPLSEGYKISRKLKEDVHCKDQNATRNLNLCVSETCKEQSFLSHSKVTSSNSNKSNCLVTVEHADVMDKRLDNLKKNHLDLGSLTSQTRSEVVENSFSSYSSPIKLMFLSEVNSSEGVKYTLTSVSTSNANLCSFEKCPTSPSVGKETEKNKGLPGTYFGDYSCNTENDTSQGEQKRSSCVKEPIEPCSANVTDMNICKQQEECIDKSNSASESSLKRKPGRPKKIGPQVVKQVKRPIGRPPKPKVDKIESTICRSEHISVGKKNTESLVSGLNEGISRKSITVTVVYGRSRRIKRHVSEGSLGNAIPLSNSNADFLHEYNGLKHKKTADIGLDERMTAIPSLTTEKDIFVSGYEHIRPTKNKSVLPYPYSNIIRTSQKPLTVIRKPGRPAKVKISGISVTVNRVSPQERKVCISSCLPPLDQDSMLEKNLSEEKHEHQCNKVDKTKSTQADLFEERSKNMASPVPLRHSVRDRKPSLHFLHSLASSNSFAYRNNLLRKSYKLHFQKTKDQKEKCKYSNMKIASKDISGARNLGNTKKNPDDGKFTTINEVSLDPIFSSSPSLRWWATTTSNDSLLEELNNRFEQITNAWVQVSGNETENCLHEARGHLEEDGSFKVPSPLETCLLELEVSPVKMLFQKKCDMNELCTWFMQTTETQSLSLVRKANARNPLEVINTRGIKVGSKQSDHNTSLFRKHFKKFALSSPSKSGGKLQILRKIVRSPVLNVKSNFTLARLRRTEFKRLQHERWRQVKKLHNHGTVDWKSKRRNLRFFCQNQFLNKTAGGTNADITLQGKSTAENRQLVLAPEIRDAFLQQKVELPDYSTHASLESILKLHAKENETNYSHKDFGKVSRQGKVCSSSWRSKTFKDCRIFLRKINHIEQRNPFQLNTIIYSPESVESGSNHQTYVEEAKHCNLRSHSAQQNSLKRQSEAIEKSKANNSSPDTFASQLDGNKLDKHIKFDKNASDSSEVLSKLNKRKRPSWKTTEISTKRHKRQSCNSGQMANYYSKYQLACYK</sequence>
<feature type="region of interest" description="Disordered" evidence="1">
    <location>
        <begin position="1737"/>
        <end position="1767"/>
    </location>
</feature>